<dbReference type="EMBL" id="QKTW01000003">
    <property type="protein sequence ID" value="PZF74423.1"/>
    <property type="molecule type" value="Genomic_DNA"/>
</dbReference>
<proteinExistence type="predicted"/>
<dbReference type="NCBIfam" id="NF038153">
    <property type="entry name" value="lant_leader_L1a"/>
    <property type="match status" value="1"/>
</dbReference>
<reference evidence="1 2" key="1">
    <citation type="submission" date="2018-06" db="EMBL/GenBank/DDBJ databases">
        <title>Mucibacter soli gen. nov., sp. nov., a new member of the family Chitinophagaceae producing mucin.</title>
        <authorList>
            <person name="Kim M.-K."/>
            <person name="Park S."/>
            <person name="Kim T.-S."/>
            <person name="Joung Y."/>
            <person name="Han J.-H."/>
            <person name="Kim S.B."/>
        </authorList>
    </citation>
    <scope>NUCLEOTIDE SEQUENCE [LARGE SCALE GENOMIC DNA]</scope>
    <source>
        <strain evidence="1 2">R1-15</strain>
    </source>
</reference>
<dbReference type="AlphaFoldDB" id="A0A2W2C2T9"/>
<dbReference type="OrthoDB" id="687516at2"/>
<dbReference type="RefSeq" id="WP_110997261.1">
    <property type="nucleotide sequence ID" value="NZ_QKTW01000003.1"/>
</dbReference>
<sequence>MKKTKIDAAKLKLHKEKILNLTSEQMNEVKGGGTLWSLIGCCKSTVEPDPTPDPSPSTIRRDSYCICTV</sequence>
<evidence type="ECO:0000313" key="2">
    <source>
        <dbReference type="Proteomes" id="UP000248745"/>
    </source>
</evidence>
<accession>A0A2W2C2T9</accession>
<protein>
    <submittedName>
        <fullName evidence="1">Uncharacterized protein</fullName>
    </submittedName>
</protein>
<dbReference type="Proteomes" id="UP000248745">
    <property type="component" value="Unassembled WGS sequence"/>
</dbReference>
<dbReference type="NCBIfam" id="NF038158">
    <property type="entry name" value="lant_leader_L1b"/>
    <property type="match status" value="1"/>
</dbReference>
<dbReference type="InterPro" id="IPR058238">
    <property type="entry name" value="Lant_leader_dom"/>
</dbReference>
<organism evidence="1 2">
    <name type="scientific">Taibaiella soli</name>
    <dbReference type="NCBI Taxonomy" id="1649169"/>
    <lineage>
        <taxon>Bacteria</taxon>
        <taxon>Pseudomonadati</taxon>
        <taxon>Bacteroidota</taxon>
        <taxon>Chitinophagia</taxon>
        <taxon>Chitinophagales</taxon>
        <taxon>Chitinophagaceae</taxon>
        <taxon>Taibaiella</taxon>
    </lineage>
</organism>
<keyword evidence="2" id="KW-1185">Reference proteome</keyword>
<name>A0A2W2C2T9_9BACT</name>
<comment type="caution">
    <text evidence="1">The sequence shown here is derived from an EMBL/GenBank/DDBJ whole genome shotgun (WGS) entry which is preliminary data.</text>
</comment>
<gene>
    <name evidence="1" type="ORF">DN068_02260</name>
</gene>
<evidence type="ECO:0000313" key="1">
    <source>
        <dbReference type="EMBL" id="PZF74423.1"/>
    </source>
</evidence>